<reference evidence="1 2" key="1">
    <citation type="submission" date="2019-02" db="EMBL/GenBank/DDBJ databases">
        <title>Deep-cultivation of Planctomycetes and their phenomic and genomic characterization uncovers novel biology.</title>
        <authorList>
            <person name="Wiegand S."/>
            <person name="Jogler M."/>
            <person name="Boedeker C."/>
            <person name="Pinto D."/>
            <person name="Vollmers J."/>
            <person name="Rivas-Marin E."/>
            <person name="Kohn T."/>
            <person name="Peeters S.H."/>
            <person name="Heuer A."/>
            <person name="Rast P."/>
            <person name="Oberbeckmann S."/>
            <person name="Bunk B."/>
            <person name="Jeske O."/>
            <person name="Meyerdierks A."/>
            <person name="Storesund J.E."/>
            <person name="Kallscheuer N."/>
            <person name="Luecker S."/>
            <person name="Lage O.M."/>
            <person name="Pohl T."/>
            <person name="Merkel B.J."/>
            <person name="Hornburger P."/>
            <person name="Mueller R.-W."/>
            <person name="Bruemmer F."/>
            <person name="Labrenz M."/>
            <person name="Spormann A.M."/>
            <person name="Op den Camp H."/>
            <person name="Overmann J."/>
            <person name="Amann R."/>
            <person name="Jetten M.S.M."/>
            <person name="Mascher T."/>
            <person name="Medema M.H."/>
            <person name="Devos D.P."/>
            <person name="Kaster A.-K."/>
            <person name="Ovreas L."/>
            <person name="Rohde M."/>
            <person name="Galperin M.Y."/>
            <person name="Jogler C."/>
        </authorList>
    </citation>
    <scope>NUCLEOTIDE SEQUENCE [LARGE SCALE GENOMIC DNA]</scope>
    <source>
        <strain evidence="1 2">KS4</strain>
    </source>
</reference>
<evidence type="ECO:0008006" key="3">
    <source>
        <dbReference type="Google" id="ProtNLM"/>
    </source>
</evidence>
<proteinExistence type="predicted"/>
<sequence length="196" mass="21716">MRLSQLKAQYLFTLALFVSIAGCTMHPKGDTPEQQRESILQMQQETLSRLYEQYPETREQIQNASGYGVFSSVGTSIIIANFGNGYGVIHDNTKDTDRFMRVERYGGGIGVGQREYNMVMIFNNVDILDDIQYGGWTFGAGGSAVFKEKDKEGTVGSGNEVLSDIEIYEMSDSGFMLTGNVSGMTFRKAVLLNGPR</sequence>
<dbReference type="AlphaFoldDB" id="A0A517YQS2"/>
<dbReference type="Proteomes" id="UP000317369">
    <property type="component" value="Chromosome"/>
</dbReference>
<dbReference type="OrthoDB" id="117166at2"/>
<keyword evidence="2" id="KW-1185">Reference proteome</keyword>
<organism evidence="1 2">
    <name type="scientific">Poriferisphaera corsica</name>
    <dbReference type="NCBI Taxonomy" id="2528020"/>
    <lineage>
        <taxon>Bacteria</taxon>
        <taxon>Pseudomonadati</taxon>
        <taxon>Planctomycetota</taxon>
        <taxon>Phycisphaerae</taxon>
        <taxon>Phycisphaerales</taxon>
        <taxon>Phycisphaeraceae</taxon>
        <taxon>Poriferisphaera</taxon>
    </lineage>
</organism>
<gene>
    <name evidence="1" type="ORF">KS4_06050</name>
</gene>
<accession>A0A517YQS2</accession>
<dbReference type="KEGG" id="pcor:KS4_06050"/>
<dbReference type="RefSeq" id="WP_145074370.1">
    <property type="nucleotide sequence ID" value="NZ_CP036425.1"/>
</dbReference>
<evidence type="ECO:0000313" key="2">
    <source>
        <dbReference type="Proteomes" id="UP000317369"/>
    </source>
</evidence>
<evidence type="ECO:0000313" key="1">
    <source>
        <dbReference type="EMBL" id="QDU32572.1"/>
    </source>
</evidence>
<name>A0A517YQS2_9BACT</name>
<dbReference type="EMBL" id="CP036425">
    <property type="protein sequence ID" value="QDU32572.1"/>
    <property type="molecule type" value="Genomic_DNA"/>
</dbReference>
<dbReference type="PROSITE" id="PS51257">
    <property type="entry name" value="PROKAR_LIPOPROTEIN"/>
    <property type="match status" value="1"/>
</dbReference>
<protein>
    <recommendedName>
        <fullName evidence="3">Ysc84 actin-binding domain-containing protein</fullName>
    </recommendedName>
</protein>